<evidence type="ECO:0000256" key="7">
    <source>
        <dbReference type="ARBA" id="ARBA00023136"/>
    </source>
</evidence>
<dbReference type="Proteomes" id="UP000478483">
    <property type="component" value="Unassembled WGS sequence"/>
</dbReference>
<keyword evidence="2" id="KW-0673">Quorum sensing</keyword>
<dbReference type="RefSeq" id="WP_118413640.1">
    <property type="nucleotide sequence ID" value="NZ_QRPI01000047.1"/>
</dbReference>
<name>A0A6L6LAH3_9FIRM</name>
<evidence type="ECO:0000256" key="6">
    <source>
        <dbReference type="ARBA" id="ARBA00022989"/>
    </source>
</evidence>
<evidence type="ECO:0000256" key="3">
    <source>
        <dbReference type="ARBA" id="ARBA00022670"/>
    </source>
</evidence>
<evidence type="ECO:0000256" key="4">
    <source>
        <dbReference type="ARBA" id="ARBA00022692"/>
    </source>
</evidence>
<keyword evidence="7 8" id="KW-0472">Membrane</keyword>
<feature type="transmembrane region" description="Helical" evidence="8">
    <location>
        <begin position="29"/>
        <end position="51"/>
    </location>
</feature>
<keyword evidence="6 8" id="KW-1133">Transmembrane helix</keyword>
<evidence type="ECO:0000256" key="2">
    <source>
        <dbReference type="ARBA" id="ARBA00022654"/>
    </source>
</evidence>
<dbReference type="GO" id="GO:0016020">
    <property type="term" value="C:membrane"/>
    <property type="evidence" value="ECO:0007669"/>
    <property type="project" value="InterPro"/>
</dbReference>
<evidence type="ECO:0008006" key="11">
    <source>
        <dbReference type="Google" id="ProtNLM"/>
    </source>
</evidence>
<accession>A0A6L6LAH3</accession>
<keyword evidence="4 8" id="KW-0812">Transmembrane</keyword>
<evidence type="ECO:0000313" key="10">
    <source>
        <dbReference type="Proteomes" id="UP000478483"/>
    </source>
</evidence>
<keyword evidence="3" id="KW-0645">Protease</keyword>
<feature type="transmembrane region" description="Helical" evidence="8">
    <location>
        <begin position="145"/>
        <end position="161"/>
    </location>
</feature>
<keyword evidence="1" id="KW-1003">Cell membrane</keyword>
<evidence type="ECO:0000256" key="8">
    <source>
        <dbReference type="SAM" id="Phobius"/>
    </source>
</evidence>
<evidence type="ECO:0000256" key="1">
    <source>
        <dbReference type="ARBA" id="ARBA00022475"/>
    </source>
</evidence>
<feature type="transmembrane region" description="Helical" evidence="8">
    <location>
        <begin position="167"/>
        <end position="187"/>
    </location>
</feature>
<evidence type="ECO:0000256" key="5">
    <source>
        <dbReference type="ARBA" id="ARBA00022801"/>
    </source>
</evidence>
<reference evidence="9 10" key="1">
    <citation type="journal article" date="2019" name="Nat. Med.">
        <title>A library of human gut bacterial isolates paired with longitudinal multiomics data enables mechanistic microbiome research.</title>
        <authorList>
            <person name="Poyet M."/>
            <person name="Groussin M."/>
            <person name="Gibbons S.M."/>
            <person name="Avila-Pacheco J."/>
            <person name="Jiang X."/>
            <person name="Kearney S.M."/>
            <person name="Perrotta A.R."/>
            <person name="Berdy B."/>
            <person name="Zhao S."/>
            <person name="Lieberman T.D."/>
            <person name="Swanson P.K."/>
            <person name="Smith M."/>
            <person name="Roesemann S."/>
            <person name="Alexander J.E."/>
            <person name="Rich S.A."/>
            <person name="Livny J."/>
            <person name="Vlamakis H."/>
            <person name="Clish C."/>
            <person name="Bullock K."/>
            <person name="Deik A."/>
            <person name="Scott J."/>
            <person name="Pierce K.A."/>
            <person name="Xavier R.J."/>
            <person name="Alm E.J."/>
        </authorList>
    </citation>
    <scope>NUCLEOTIDE SEQUENCE [LARGE SCALE GENOMIC DNA]</scope>
    <source>
        <strain evidence="9 10">BIOML-A1</strain>
    </source>
</reference>
<sequence>MVQKIVDALVNKQSQNYVMTDEDEKIYRYGYVLLCEVFLNLVIALAIGIVFSKTKEVTFFLGMYIPLRSFCGGWHADKIWKCTVISNVILLLQVYGIENIKMYLSMSVMLLIFFFNMVCVYFISPVDTEMKKISQDEKKTYKRKIKFILVFHVIIAIITVLSDADEFVFSLMFVYIIQNVMLLMEIIKHRKCYF</sequence>
<organism evidence="9 10">
    <name type="scientific">Roseburia intestinalis</name>
    <dbReference type="NCBI Taxonomy" id="166486"/>
    <lineage>
        <taxon>Bacteria</taxon>
        <taxon>Bacillati</taxon>
        <taxon>Bacillota</taxon>
        <taxon>Clostridia</taxon>
        <taxon>Lachnospirales</taxon>
        <taxon>Lachnospiraceae</taxon>
        <taxon>Roseburia</taxon>
    </lineage>
</organism>
<comment type="caution">
    <text evidence="9">The sequence shown here is derived from an EMBL/GenBank/DDBJ whole genome shotgun (WGS) entry which is preliminary data.</text>
</comment>
<keyword evidence="5" id="KW-0378">Hydrolase</keyword>
<protein>
    <recommendedName>
        <fullName evidence="11">Accessory gene regulator protein</fullName>
    </recommendedName>
</protein>
<feature type="transmembrane region" description="Helical" evidence="8">
    <location>
        <begin position="103"/>
        <end position="124"/>
    </location>
</feature>
<dbReference type="GO" id="GO:0006508">
    <property type="term" value="P:proteolysis"/>
    <property type="evidence" value="ECO:0007669"/>
    <property type="project" value="UniProtKB-KW"/>
</dbReference>
<dbReference type="AlphaFoldDB" id="A0A6L6LAH3"/>
<proteinExistence type="predicted"/>
<dbReference type="InterPro" id="IPR006741">
    <property type="entry name" value="AgrB"/>
</dbReference>
<dbReference type="Pfam" id="PF04647">
    <property type="entry name" value="AgrB"/>
    <property type="match status" value="1"/>
</dbReference>
<dbReference type="GO" id="GO:0008233">
    <property type="term" value="F:peptidase activity"/>
    <property type="evidence" value="ECO:0007669"/>
    <property type="project" value="UniProtKB-KW"/>
</dbReference>
<dbReference type="EMBL" id="WNAJ01000064">
    <property type="protein sequence ID" value="MTR87308.1"/>
    <property type="molecule type" value="Genomic_DNA"/>
</dbReference>
<evidence type="ECO:0000313" key="9">
    <source>
        <dbReference type="EMBL" id="MTR87308.1"/>
    </source>
</evidence>
<dbReference type="GO" id="GO:0009372">
    <property type="term" value="P:quorum sensing"/>
    <property type="evidence" value="ECO:0007669"/>
    <property type="project" value="UniProtKB-KW"/>
</dbReference>
<dbReference type="SMART" id="SM00793">
    <property type="entry name" value="AgrB"/>
    <property type="match status" value="1"/>
</dbReference>
<gene>
    <name evidence="9" type="ORF">GMD50_20365</name>
</gene>